<dbReference type="InterPro" id="IPR001765">
    <property type="entry name" value="Carbonic_anhydrase"/>
</dbReference>
<dbReference type="EC" id="4.2.1.1" evidence="2"/>
<evidence type="ECO:0000313" key="8">
    <source>
        <dbReference type="EMBL" id="QEX15433.1"/>
    </source>
</evidence>
<evidence type="ECO:0000313" key="9">
    <source>
        <dbReference type="Proteomes" id="UP000326202"/>
    </source>
</evidence>
<sequence>MIVSTRPDANPLGCLCQEHCLGHPETSDSLSKSERNALYLSRRGLLRSGMAAGAAGLLLGAGVEMAAPRTALAQSTMSPDEALQALMDGNQRFISRKMTSDKEDLAILQANTVDKQEPFASVLSCADSRVPVELLFDQSIGHVFVNRVAGNIATSEIIGSIEYGVAVLGTRVLMVLGHSSCGAAKAAITAKAVPGQISSLYRYIRPAVDAAGGDLVKTIQANAEIQARLLKESSPVIAEAIKGGKLKVVAAYYDLASGKVALLG</sequence>
<dbReference type="RefSeq" id="WP_225308536.1">
    <property type="nucleotide sequence ID" value="NZ_CP042906.1"/>
</dbReference>
<evidence type="ECO:0000256" key="5">
    <source>
        <dbReference type="ARBA" id="ARBA00023239"/>
    </source>
</evidence>
<proteinExistence type="inferred from homology"/>
<keyword evidence="3 7" id="KW-0479">Metal-binding</keyword>
<evidence type="ECO:0000256" key="1">
    <source>
        <dbReference type="ARBA" id="ARBA00006217"/>
    </source>
</evidence>
<dbReference type="GO" id="GO:0008270">
    <property type="term" value="F:zinc ion binding"/>
    <property type="evidence" value="ECO:0007669"/>
    <property type="project" value="InterPro"/>
</dbReference>
<dbReference type="GO" id="GO:0004089">
    <property type="term" value="F:carbonate dehydratase activity"/>
    <property type="evidence" value="ECO:0007669"/>
    <property type="project" value="UniProtKB-EC"/>
</dbReference>
<feature type="binding site" evidence="7">
    <location>
        <position position="181"/>
    </location>
    <ligand>
        <name>Zn(2+)</name>
        <dbReference type="ChEBI" id="CHEBI:29105"/>
    </ligand>
</feature>
<dbReference type="PROSITE" id="PS51318">
    <property type="entry name" value="TAT"/>
    <property type="match status" value="1"/>
</dbReference>
<reference evidence="8 9" key="1">
    <citation type="submission" date="2019-08" db="EMBL/GenBank/DDBJ databases">
        <title>Hyperibacter terrae gen. nov., sp. nov. and Hyperibacter viscosus sp. nov., two new members in the family Rhodospirillaceae isolated from the rhizosphere of Hypericum perforatum.</title>
        <authorList>
            <person name="Noviana Z."/>
        </authorList>
    </citation>
    <scope>NUCLEOTIDE SEQUENCE [LARGE SCALE GENOMIC DNA]</scope>
    <source>
        <strain evidence="8 9">R5913</strain>
    </source>
</reference>
<evidence type="ECO:0000256" key="4">
    <source>
        <dbReference type="ARBA" id="ARBA00022833"/>
    </source>
</evidence>
<dbReference type="EMBL" id="CP042906">
    <property type="protein sequence ID" value="QEX15433.1"/>
    <property type="molecule type" value="Genomic_DNA"/>
</dbReference>
<evidence type="ECO:0000256" key="2">
    <source>
        <dbReference type="ARBA" id="ARBA00012925"/>
    </source>
</evidence>
<dbReference type="InterPro" id="IPR036874">
    <property type="entry name" value="Carbonic_anhydrase_sf"/>
</dbReference>
<dbReference type="PANTHER" id="PTHR11002:SF76">
    <property type="entry name" value="CARBONIC ANHYDRASE"/>
    <property type="match status" value="1"/>
</dbReference>
<dbReference type="SMART" id="SM00947">
    <property type="entry name" value="Pro_CA"/>
    <property type="match status" value="1"/>
</dbReference>
<feature type="binding site" evidence="7">
    <location>
        <position position="125"/>
    </location>
    <ligand>
        <name>Zn(2+)</name>
        <dbReference type="ChEBI" id="CHEBI:29105"/>
    </ligand>
</feature>
<dbReference type="KEGG" id="htq:FRZ44_07170"/>
<feature type="binding site" evidence="7">
    <location>
        <position position="178"/>
    </location>
    <ligand>
        <name>Zn(2+)</name>
        <dbReference type="ChEBI" id="CHEBI:29105"/>
    </ligand>
</feature>
<comment type="similarity">
    <text evidence="1">Belongs to the beta-class carbonic anhydrase family.</text>
</comment>
<evidence type="ECO:0000256" key="6">
    <source>
        <dbReference type="ARBA" id="ARBA00048348"/>
    </source>
</evidence>
<name>A0A5J6MDD3_9PROT</name>
<gene>
    <name evidence="8" type="ORF">FRZ44_07170</name>
</gene>
<keyword evidence="4 7" id="KW-0862">Zinc</keyword>
<feature type="binding site" evidence="7">
    <location>
        <position position="127"/>
    </location>
    <ligand>
        <name>Zn(2+)</name>
        <dbReference type="ChEBI" id="CHEBI:29105"/>
    </ligand>
</feature>
<dbReference type="Pfam" id="PF00484">
    <property type="entry name" value="Pro_CA"/>
    <property type="match status" value="1"/>
</dbReference>
<dbReference type="PANTHER" id="PTHR11002">
    <property type="entry name" value="CARBONIC ANHYDRASE"/>
    <property type="match status" value="1"/>
</dbReference>
<protein>
    <recommendedName>
        <fullName evidence="2">carbonic anhydrase</fullName>
        <ecNumber evidence="2">4.2.1.1</ecNumber>
    </recommendedName>
</protein>
<dbReference type="Proteomes" id="UP000326202">
    <property type="component" value="Chromosome"/>
</dbReference>
<dbReference type="SUPFAM" id="SSF53056">
    <property type="entry name" value="beta-carbonic anhydrase, cab"/>
    <property type="match status" value="1"/>
</dbReference>
<evidence type="ECO:0000256" key="3">
    <source>
        <dbReference type="ARBA" id="ARBA00022723"/>
    </source>
</evidence>
<dbReference type="Gene3D" id="3.40.1050.10">
    <property type="entry name" value="Carbonic anhydrase"/>
    <property type="match status" value="1"/>
</dbReference>
<comment type="catalytic activity">
    <reaction evidence="6">
        <text>hydrogencarbonate + H(+) = CO2 + H2O</text>
        <dbReference type="Rhea" id="RHEA:10748"/>
        <dbReference type="ChEBI" id="CHEBI:15377"/>
        <dbReference type="ChEBI" id="CHEBI:15378"/>
        <dbReference type="ChEBI" id="CHEBI:16526"/>
        <dbReference type="ChEBI" id="CHEBI:17544"/>
        <dbReference type="EC" id="4.2.1.1"/>
    </reaction>
</comment>
<dbReference type="InterPro" id="IPR006311">
    <property type="entry name" value="TAT_signal"/>
</dbReference>
<dbReference type="AlphaFoldDB" id="A0A5J6MDD3"/>
<evidence type="ECO:0000256" key="7">
    <source>
        <dbReference type="PIRSR" id="PIRSR601765-1"/>
    </source>
</evidence>
<keyword evidence="9" id="KW-1185">Reference proteome</keyword>
<organism evidence="8 9">
    <name type="scientific">Hypericibacter terrae</name>
    <dbReference type="NCBI Taxonomy" id="2602015"/>
    <lineage>
        <taxon>Bacteria</taxon>
        <taxon>Pseudomonadati</taxon>
        <taxon>Pseudomonadota</taxon>
        <taxon>Alphaproteobacteria</taxon>
        <taxon>Rhodospirillales</taxon>
        <taxon>Dongiaceae</taxon>
        <taxon>Hypericibacter</taxon>
    </lineage>
</organism>
<comment type="cofactor">
    <cofactor evidence="7">
        <name>Zn(2+)</name>
        <dbReference type="ChEBI" id="CHEBI:29105"/>
    </cofactor>
    <text evidence="7">Binds 1 zinc ion per subunit.</text>
</comment>
<keyword evidence="5" id="KW-0456">Lyase</keyword>
<accession>A0A5J6MDD3</accession>
<dbReference type="CDD" id="cd03378">
    <property type="entry name" value="beta_CA_cladeC"/>
    <property type="match status" value="1"/>
</dbReference>